<dbReference type="Pfam" id="PF00015">
    <property type="entry name" value="MCPsignal"/>
    <property type="match status" value="1"/>
</dbReference>
<accession>A0A7X3LET2</accession>
<dbReference type="Proteomes" id="UP000460318">
    <property type="component" value="Unassembled WGS sequence"/>
</dbReference>
<dbReference type="Pfam" id="PF00672">
    <property type="entry name" value="HAMP"/>
    <property type="match status" value="1"/>
</dbReference>
<keyword evidence="7" id="KW-0812">Transmembrane</keyword>
<proteinExistence type="inferred from homology"/>
<dbReference type="Gene3D" id="1.10.287.950">
    <property type="entry name" value="Methyl-accepting chemotaxis protein"/>
    <property type="match status" value="1"/>
</dbReference>
<dbReference type="SUPFAM" id="SSF58104">
    <property type="entry name" value="Methyl-accepting chemotaxis protein (MCP) signaling domain"/>
    <property type="match status" value="1"/>
</dbReference>
<feature type="domain" description="Methyl-accepting transducer" evidence="8">
    <location>
        <begin position="305"/>
        <end position="541"/>
    </location>
</feature>
<dbReference type="RefSeq" id="WP_160496441.1">
    <property type="nucleotide sequence ID" value="NZ_WUBI01000001.1"/>
</dbReference>
<reference evidence="10 11" key="1">
    <citation type="submission" date="2019-12" db="EMBL/GenBank/DDBJ databases">
        <title>Paenibacillus sp. nov., an endophytic bacterium isolated from the stem of Dendrobium.</title>
        <authorList>
            <person name="Zhao R."/>
        </authorList>
    </citation>
    <scope>NUCLEOTIDE SEQUENCE [LARGE SCALE GENOMIC DNA]</scope>
    <source>
        <strain evidence="10 11">HJL G12</strain>
    </source>
</reference>
<protein>
    <submittedName>
        <fullName evidence="10">HAMP domain-containing protein</fullName>
    </submittedName>
</protein>
<evidence type="ECO:0000256" key="3">
    <source>
        <dbReference type="ARBA" id="ARBA00023136"/>
    </source>
</evidence>
<evidence type="ECO:0000313" key="10">
    <source>
        <dbReference type="EMBL" id="MWV42876.1"/>
    </source>
</evidence>
<feature type="transmembrane region" description="Helical" evidence="7">
    <location>
        <begin position="20"/>
        <end position="45"/>
    </location>
</feature>
<dbReference type="PROSITE" id="PS50885">
    <property type="entry name" value="HAMP"/>
    <property type="match status" value="1"/>
</dbReference>
<dbReference type="CDD" id="cd11386">
    <property type="entry name" value="MCP_signal"/>
    <property type="match status" value="1"/>
</dbReference>
<dbReference type="GO" id="GO:0005886">
    <property type="term" value="C:plasma membrane"/>
    <property type="evidence" value="ECO:0007669"/>
    <property type="project" value="UniProtKB-SubCell"/>
</dbReference>
<dbReference type="CDD" id="cd06225">
    <property type="entry name" value="HAMP"/>
    <property type="match status" value="1"/>
</dbReference>
<dbReference type="PROSITE" id="PS50111">
    <property type="entry name" value="CHEMOTAXIS_TRANSDUC_2"/>
    <property type="match status" value="1"/>
</dbReference>
<dbReference type="SMART" id="SM00304">
    <property type="entry name" value="HAMP"/>
    <property type="match status" value="1"/>
</dbReference>
<dbReference type="GO" id="GO:0007165">
    <property type="term" value="P:signal transduction"/>
    <property type="evidence" value="ECO:0007669"/>
    <property type="project" value="UniProtKB-KW"/>
</dbReference>
<dbReference type="AlphaFoldDB" id="A0A7X3LET2"/>
<gene>
    <name evidence="10" type="ORF">GRF59_04480</name>
</gene>
<evidence type="ECO:0000259" key="9">
    <source>
        <dbReference type="PROSITE" id="PS50885"/>
    </source>
</evidence>
<evidence type="ECO:0000313" key="11">
    <source>
        <dbReference type="Proteomes" id="UP000460318"/>
    </source>
</evidence>
<comment type="similarity">
    <text evidence="5">Belongs to the methyl-accepting chemotaxis (MCP) protein family.</text>
</comment>
<dbReference type="EMBL" id="WUBI01000001">
    <property type="protein sequence ID" value="MWV42876.1"/>
    <property type="molecule type" value="Genomic_DNA"/>
</dbReference>
<comment type="subcellular location">
    <subcellularLocation>
        <location evidence="1">Cell membrane</location>
    </subcellularLocation>
</comment>
<evidence type="ECO:0000256" key="6">
    <source>
        <dbReference type="PROSITE-ProRule" id="PRU00284"/>
    </source>
</evidence>
<dbReference type="InterPro" id="IPR003660">
    <property type="entry name" value="HAMP_dom"/>
</dbReference>
<evidence type="ECO:0000256" key="2">
    <source>
        <dbReference type="ARBA" id="ARBA00022475"/>
    </source>
</evidence>
<comment type="caution">
    <text evidence="10">The sequence shown here is derived from an EMBL/GenBank/DDBJ whole genome shotgun (WGS) entry which is preliminary data.</text>
</comment>
<keyword evidence="11" id="KW-1185">Reference proteome</keyword>
<feature type="transmembrane region" description="Helical" evidence="7">
    <location>
        <begin position="211"/>
        <end position="232"/>
    </location>
</feature>
<dbReference type="PANTHER" id="PTHR32089:SF112">
    <property type="entry name" value="LYSOZYME-LIKE PROTEIN-RELATED"/>
    <property type="match status" value="1"/>
</dbReference>
<dbReference type="PANTHER" id="PTHR32089">
    <property type="entry name" value="METHYL-ACCEPTING CHEMOTAXIS PROTEIN MCPB"/>
    <property type="match status" value="1"/>
</dbReference>
<organism evidence="10 11">
    <name type="scientific">Paenibacillus dendrobii</name>
    <dbReference type="NCBI Taxonomy" id="2691084"/>
    <lineage>
        <taxon>Bacteria</taxon>
        <taxon>Bacillati</taxon>
        <taxon>Bacillota</taxon>
        <taxon>Bacilli</taxon>
        <taxon>Bacillales</taxon>
        <taxon>Paenibacillaceae</taxon>
        <taxon>Paenibacillus</taxon>
    </lineage>
</organism>
<sequence length="591" mass="64814">MNKLGLSSIKRRIFKNQSIVTKNMLLTSFYIIITGAVVIGASYYIQGNVLTKQLQSDSGKTMEALVKNISTEDAEAAKSNTDYNSPIQKKLTEVFDELAVSHPNIAQGYIFGPELQDGLKTSTIALPTSVRELFEQDNLKLGDMYEQPKIHADAVREMLKTKKLSYTKAYSDDYGTWITVLYPFQDKSGTIFAYMGIDVDASLVATGKHDLLSYTVLALLITLIVVLVLQYFTNRNTFKPVKDLMGALEKISDGNFTVQLKAGEDELGQVNAKFNTMVGHIRELVTTIKSVSEQSAEQSNLLFTAVESNKKNATVITKNMEEMSERVALQSTSITESVVSLEEINSGVSTIAGNTSELADISLQMKEQSEIGNQNVEHVIDQMNSINHSVKNSVDSIEKLQKRSNEISQIVQVITEIASQTNLLSLNASIEAARAGENGRGFAVVADEVKKLSEQSKRSADQISELIQYILSETALAVEAISEGEQNVDKGIEVVKETGMLFKGMMEATDQVTSQIQEVSAATQEMVAETEQITASIKQLAELAEKNSTVSEEILNSAQDQQASFGKVFKSAEDMNQVAGKLESLVDKLQV</sequence>
<name>A0A7X3LET2_9BACL</name>
<evidence type="ECO:0000256" key="1">
    <source>
        <dbReference type="ARBA" id="ARBA00004236"/>
    </source>
</evidence>
<dbReference type="InterPro" id="IPR004089">
    <property type="entry name" value="MCPsignal_dom"/>
</dbReference>
<keyword evidence="7" id="KW-1133">Transmembrane helix</keyword>
<dbReference type="Gene3D" id="6.10.340.10">
    <property type="match status" value="1"/>
</dbReference>
<evidence type="ECO:0000256" key="7">
    <source>
        <dbReference type="SAM" id="Phobius"/>
    </source>
</evidence>
<dbReference type="SMART" id="SM00283">
    <property type="entry name" value="MA"/>
    <property type="match status" value="1"/>
</dbReference>
<evidence type="ECO:0000256" key="4">
    <source>
        <dbReference type="ARBA" id="ARBA00023224"/>
    </source>
</evidence>
<keyword evidence="4 6" id="KW-0807">Transducer</keyword>
<feature type="domain" description="HAMP" evidence="9">
    <location>
        <begin position="235"/>
        <end position="286"/>
    </location>
</feature>
<keyword evidence="2" id="KW-1003">Cell membrane</keyword>
<evidence type="ECO:0000259" key="8">
    <source>
        <dbReference type="PROSITE" id="PS50111"/>
    </source>
</evidence>
<keyword evidence="3 7" id="KW-0472">Membrane</keyword>
<evidence type="ECO:0000256" key="5">
    <source>
        <dbReference type="ARBA" id="ARBA00029447"/>
    </source>
</evidence>